<feature type="chain" id="PRO_5015956859" description="Aminopeptidase" evidence="14">
    <location>
        <begin position="26"/>
        <end position="893"/>
    </location>
</feature>
<evidence type="ECO:0000256" key="13">
    <source>
        <dbReference type="SAM" id="MobiDB-lite"/>
    </source>
</evidence>
<dbReference type="PANTHER" id="PTHR11533">
    <property type="entry name" value="PROTEASE M1 ZINC METALLOPROTEASE"/>
    <property type="match status" value="1"/>
</dbReference>
<dbReference type="EMBL" id="QFPX01000012">
    <property type="protein sequence ID" value="PZQ53813.1"/>
    <property type="molecule type" value="Genomic_DNA"/>
</dbReference>
<feature type="binding site" evidence="10">
    <location>
        <position position="349"/>
    </location>
    <ligand>
        <name>Zn(2+)</name>
        <dbReference type="ChEBI" id="CHEBI:29105"/>
        <note>catalytic</note>
    </ligand>
</feature>
<feature type="domain" description="Peptidase M1 membrane alanine aminopeptidase" evidence="15">
    <location>
        <begin position="271"/>
        <end position="487"/>
    </location>
</feature>
<evidence type="ECO:0000256" key="5">
    <source>
        <dbReference type="ARBA" id="ARBA00022723"/>
    </source>
</evidence>
<dbReference type="PRINTS" id="PR00756">
    <property type="entry name" value="ALADIPTASE"/>
</dbReference>
<dbReference type="InterPro" id="IPR014782">
    <property type="entry name" value="Peptidase_M1_dom"/>
</dbReference>
<proteinExistence type="inferred from homology"/>
<evidence type="ECO:0000256" key="7">
    <source>
        <dbReference type="ARBA" id="ARBA00022833"/>
    </source>
</evidence>
<evidence type="ECO:0000313" key="19">
    <source>
        <dbReference type="Proteomes" id="UP000249082"/>
    </source>
</evidence>
<keyword evidence="7 10" id="KW-0862">Zinc</keyword>
<evidence type="ECO:0000259" key="15">
    <source>
        <dbReference type="Pfam" id="PF01433"/>
    </source>
</evidence>
<keyword evidence="8 12" id="KW-0482">Metalloprotease</keyword>
<dbReference type="GO" id="GO:0008270">
    <property type="term" value="F:zinc ion binding"/>
    <property type="evidence" value="ECO:0007669"/>
    <property type="project" value="UniProtKB-UniRule"/>
</dbReference>
<keyword evidence="5 10" id="KW-0479">Metal-binding</keyword>
<feature type="signal peptide" evidence="14">
    <location>
        <begin position="1"/>
        <end position="25"/>
    </location>
</feature>
<feature type="binding site" evidence="10">
    <location>
        <position position="345"/>
    </location>
    <ligand>
        <name>Zn(2+)</name>
        <dbReference type="ChEBI" id="CHEBI:29105"/>
        <note>catalytic</note>
    </ligand>
</feature>
<comment type="caution">
    <text evidence="18">The sequence shown here is derived from an EMBL/GenBank/DDBJ whole genome shotgun (WGS) entry which is preliminary data.</text>
</comment>
<feature type="binding site" evidence="10">
    <location>
        <position position="368"/>
    </location>
    <ligand>
        <name>Zn(2+)</name>
        <dbReference type="ChEBI" id="CHEBI:29105"/>
        <note>catalytic</note>
    </ligand>
</feature>
<dbReference type="GO" id="GO:0005615">
    <property type="term" value="C:extracellular space"/>
    <property type="evidence" value="ECO:0007669"/>
    <property type="project" value="TreeGrafter"/>
</dbReference>
<dbReference type="PANTHER" id="PTHR11533:SF174">
    <property type="entry name" value="PUROMYCIN-SENSITIVE AMINOPEPTIDASE-RELATED"/>
    <property type="match status" value="1"/>
</dbReference>
<feature type="domain" description="Aminopeptidase N-like N-terminal" evidence="17">
    <location>
        <begin position="53"/>
        <end position="236"/>
    </location>
</feature>
<evidence type="ECO:0000256" key="3">
    <source>
        <dbReference type="ARBA" id="ARBA00022438"/>
    </source>
</evidence>
<dbReference type="GO" id="GO:0016285">
    <property type="term" value="F:alanyl aminopeptidase activity"/>
    <property type="evidence" value="ECO:0007669"/>
    <property type="project" value="UniProtKB-EC"/>
</dbReference>
<dbReference type="GO" id="GO:0043171">
    <property type="term" value="P:peptide catabolic process"/>
    <property type="evidence" value="ECO:0007669"/>
    <property type="project" value="TreeGrafter"/>
</dbReference>
<dbReference type="CDD" id="cd09601">
    <property type="entry name" value="M1_APN-Q_like"/>
    <property type="match status" value="1"/>
</dbReference>
<comment type="catalytic activity">
    <reaction evidence="1">
        <text>Release of an N-terminal amino acid, Xaa-|-Yaa- from a peptide, amide or arylamide. Xaa is preferably Ala, but may be most amino acids including Pro (slow action). When a terminal hydrophobic residue is followed by a prolyl residue, the two may be released as an intact Xaa-Pro dipeptide.</text>
        <dbReference type="EC" id="3.4.11.2"/>
    </reaction>
</comment>
<feature type="domain" description="ERAP1-like C-terminal" evidence="16">
    <location>
        <begin position="566"/>
        <end position="866"/>
    </location>
</feature>
<evidence type="ECO:0000313" key="18">
    <source>
        <dbReference type="EMBL" id="PZQ53813.1"/>
    </source>
</evidence>
<dbReference type="AlphaFoldDB" id="A0A2W5QGM0"/>
<evidence type="ECO:0000256" key="1">
    <source>
        <dbReference type="ARBA" id="ARBA00000098"/>
    </source>
</evidence>
<dbReference type="Gene3D" id="1.25.50.20">
    <property type="match status" value="1"/>
</dbReference>
<dbReference type="Gene3D" id="2.60.40.1730">
    <property type="entry name" value="tricorn interacting facor f3 domain"/>
    <property type="match status" value="1"/>
</dbReference>
<evidence type="ECO:0000256" key="6">
    <source>
        <dbReference type="ARBA" id="ARBA00022801"/>
    </source>
</evidence>
<dbReference type="Pfam" id="PF01433">
    <property type="entry name" value="Peptidase_M1"/>
    <property type="match status" value="1"/>
</dbReference>
<dbReference type="InterPro" id="IPR027268">
    <property type="entry name" value="Peptidase_M4/M1_CTD_sf"/>
</dbReference>
<dbReference type="SUPFAM" id="SSF63737">
    <property type="entry name" value="Leukotriene A4 hydrolase N-terminal domain"/>
    <property type="match status" value="1"/>
</dbReference>
<comment type="similarity">
    <text evidence="2 12">Belongs to the peptidase M1 family.</text>
</comment>
<dbReference type="FunFam" id="1.10.390.10:FF:000006">
    <property type="entry name" value="Puromycin-sensitive aminopeptidase"/>
    <property type="match status" value="1"/>
</dbReference>
<dbReference type="Gene3D" id="1.10.390.10">
    <property type="entry name" value="Neutral Protease Domain 2"/>
    <property type="match status" value="1"/>
</dbReference>
<organism evidence="18 19">
    <name type="scientific">Novosphingobium pentaromativorans</name>
    <dbReference type="NCBI Taxonomy" id="205844"/>
    <lineage>
        <taxon>Bacteria</taxon>
        <taxon>Pseudomonadati</taxon>
        <taxon>Pseudomonadota</taxon>
        <taxon>Alphaproteobacteria</taxon>
        <taxon>Sphingomonadales</taxon>
        <taxon>Sphingomonadaceae</taxon>
        <taxon>Novosphingobium</taxon>
    </lineage>
</organism>
<dbReference type="Pfam" id="PF11838">
    <property type="entry name" value="ERAP1_C"/>
    <property type="match status" value="1"/>
</dbReference>
<comment type="cofactor">
    <cofactor evidence="10 12">
        <name>Zn(2+)</name>
        <dbReference type="ChEBI" id="CHEBI:29105"/>
    </cofactor>
    <text evidence="10 12">Binds 1 zinc ion per subunit.</text>
</comment>
<reference evidence="18 19" key="1">
    <citation type="submission" date="2017-08" db="EMBL/GenBank/DDBJ databases">
        <title>Infants hospitalized years apart are colonized by the same room-sourced microbial strains.</title>
        <authorList>
            <person name="Brooks B."/>
            <person name="Olm M.R."/>
            <person name="Firek B.A."/>
            <person name="Baker R."/>
            <person name="Thomas B.C."/>
            <person name="Morowitz M.J."/>
            <person name="Banfield J.F."/>
        </authorList>
    </citation>
    <scope>NUCLEOTIDE SEQUENCE [LARGE SCALE GENOMIC DNA]</scope>
    <source>
        <strain evidence="18">S2_005_002_R2_33</strain>
    </source>
</reference>
<evidence type="ECO:0000259" key="16">
    <source>
        <dbReference type="Pfam" id="PF11838"/>
    </source>
</evidence>
<feature type="region of interest" description="Disordered" evidence="13">
    <location>
        <begin position="30"/>
        <end position="50"/>
    </location>
</feature>
<feature type="site" description="Transition state stabilizer" evidence="11">
    <location>
        <position position="430"/>
    </location>
</feature>
<evidence type="ECO:0000259" key="17">
    <source>
        <dbReference type="Pfam" id="PF17900"/>
    </source>
</evidence>
<dbReference type="Gene3D" id="2.60.40.1910">
    <property type="match status" value="1"/>
</dbReference>
<dbReference type="InterPro" id="IPR001930">
    <property type="entry name" value="Peptidase_M1"/>
</dbReference>
<dbReference type="InterPro" id="IPR045357">
    <property type="entry name" value="Aminopeptidase_N-like_N"/>
</dbReference>
<evidence type="ECO:0000256" key="14">
    <source>
        <dbReference type="SAM" id="SignalP"/>
    </source>
</evidence>
<evidence type="ECO:0000256" key="4">
    <source>
        <dbReference type="ARBA" id="ARBA00022670"/>
    </source>
</evidence>
<accession>A0A2W5QGM0</accession>
<dbReference type="InterPro" id="IPR050344">
    <property type="entry name" value="Peptidase_M1_aminopeptidases"/>
</dbReference>
<keyword evidence="3 12" id="KW-0031">Aminopeptidase</keyword>
<evidence type="ECO:0000256" key="2">
    <source>
        <dbReference type="ARBA" id="ARBA00010136"/>
    </source>
</evidence>
<dbReference type="GO" id="GO:0070006">
    <property type="term" value="F:metalloaminopeptidase activity"/>
    <property type="evidence" value="ECO:0007669"/>
    <property type="project" value="TreeGrafter"/>
</dbReference>
<evidence type="ECO:0000256" key="10">
    <source>
        <dbReference type="PIRSR" id="PIRSR634016-3"/>
    </source>
</evidence>
<dbReference type="InterPro" id="IPR042097">
    <property type="entry name" value="Aminopeptidase_N-like_N_sf"/>
</dbReference>
<dbReference type="GO" id="GO:0005737">
    <property type="term" value="C:cytoplasm"/>
    <property type="evidence" value="ECO:0007669"/>
    <property type="project" value="TreeGrafter"/>
</dbReference>
<dbReference type="GO" id="GO:0042277">
    <property type="term" value="F:peptide binding"/>
    <property type="evidence" value="ECO:0007669"/>
    <property type="project" value="TreeGrafter"/>
</dbReference>
<dbReference type="GO" id="GO:0006508">
    <property type="term" value="P:proteolysis"/>
    <property type="evidence" value="ECO:0007669"/>
    <property type="project" value="UniProtKB-KW"/>
</dbReference>
<evidence type="ECO:0000256" key="9">
    <source>
        <dbReference type="PIRSR" id="PIRSR634016-1"/>
    </source>
</evidence>
<keyword evidence="4 12" id="KW-0645">Protease</keyword>
<dbReference type="EC" id="3.4.11.-" evidence="12"/>
<keyword evidence="6 12" id="KW-0378">Hydrolase</keyword>
<dbReference type="GO" id="GO:0016020">
    <property type="term" value="C:membrane"/>
    <property type="evidence" value="ECO:0007669"/>
    <property type="project" value="TreeGrafter"/>
</dbReference>
<evidence type="ECO:0000256" key="12">
    <source>
        <dbReference type="RuleBase" id="RU364040"/>
    </source>
</evidence>
<sequence length="893" mass="96429">MRSSLRNLATAGAVIAFAVSTSVFAASVPPAASGEPVPLAETVPSDLPRNARPTHYRIEVTPDAQKLTFTGTVSIDLTVFTASDALTLHGNGLTVSAARLFAANGTQVALQTTADDKAQTLRFAAGKPIAPGKYRLEVNYGGKIGTQPSGLFALDYPDKRTGKDVRGLFTQFEAPDARRFVPSFDEPSYKATFDLTAVVPADRMAVSNMPVKGQEMLPGGLKRVVFATTPKMSSYLLFFGMGDFERSAKKAADGVEVGIVSPTGSGAKADYARDGLAQILPWFDDYFGVKFPLPKLDNIAAPGSSQFFGAMENWGAIMTFERILLLDPAVTSPSGKQSIYSVQAHETAHQWFGDLVTMAWWDDIWLNEGFASWMADKVTDHFNPEWNWKLNGIDGREGAMALDALPTTHPVVQKVRTVSEMEQAFDSITYQKGQAVISMLEDYVSADTWRAGMQTYMRSHAFSNTSSRDLWAAMESAGGKDVDLIAEAFTHTPGVPLLRVNVSACADGKTRLDLTQDAFSLDPSTRNGEKPTWPMPLLIRAGNGEPMRHLMTGRTESLTVDSCDAVLVNAGQLGYYRTLYNAKALDALVSAFGSLAPIDQYGLLRDNLSLSLAGYQDMSAGLRLLASVPGTADATLAGKVVGQWEGVYGLLDDAKVKAKLAARISKTWAPRLDKLGFDPVAGEPLTDTKLRAQLIDTLGSIGDKRVVDEARRRLQGLAADPKSLDGPLKGTWLGVAATNATRADWDLLRQQAAKATSFVERQLYYTDLGMVRDEAIAKDALALAISGTPDATSASQIITTVGRAHPEMTFDFVREHQAAIDGLIEHSGRARFFARIVASSTNPEMVGKIEAYAATLPADEAKPVVQAVTGLKERLANRPRQRVEVAAWVKKGK</sequence>
<dbReference type="InterPro" id="IPR024571">
    <property type="entry name" value="ERAP1-like_C_dom"/>
</dbReference>
<gene>
    <name evidence="18" type="ORF">DI555_15175</name>
</gene>
<name>A0A2W5QGM0_9SPHN</name>
<dbReference type="Pfam" id="PF17900">
    <property type="entry name" value="Peptidase_M1_N"/>
    <property type="match status" value="1"/>
</dbReference>
<dbReference type="InterPro" id="IPR034016">
    <property type="entry name" value="M1_APN-typ"/>
</dbReference>
<protein>
    <recommendedName>
        <fullName evidence="12">Aminopeptidase</fullName>
        <ecNumber evidence="12">3.4.11.-</ecNumber>
    </recommendedName>
</protein>
<feature type="active site" description="Proton acceptor" evidence="9">
    <location>
        <position position="346"/>
    </location>
</feature>
<keyword evidence="14" id="KW-0732">Signal</keyword>
<evidence type="ECO:0000256" key="8">
    <source>
        <dbReference type="ARBA" id="ARBA00023049"/>
    </source>
</evidence>
<dbReference type="Proteomes" id="UP000249082">
    <property type="component" value="Unassembled WGS sequence"/>
</dbReference>
<evidence type="ECO:0000256" key="11">
    <source>
        <dbReference type="PIRSR" id="PIRSR634016-4"/>
    </source>
</evidence>
<dbReference type="SUPFAM" id="SSF55486">
    <property type="entry name" value="Metalloproteases ('zincins'), catalytic domain"/>
    <property type="match status" value="1"/>
</dbReference>